<dbReference type="PANTHER" id="PTHR43266:SF2">
    <property type="entry name" value="MAJOR FACILITATOR SUPERFAMILY (MFS) PROFILE DOMAIN-CONTAINING PROTEIN"/>
    <property type="match status" value="1"/>
</dbReference>
<evidence type="ECO:0000313" key="10">
    <source>
        <dbReference type="Proteomes" id="UP000249419"/>
    </source>
</evidence>
<comment type="subcellular location">
    <subcellularLocation>
        <location evidence="1">Cell membrane</location>
        <topology evidence="1">Multi-pass membrane protein</topology>
    </subcellularLocation>
</comment>
<feature type="transmembrane region" description="Helical" evidence="7">
    <location>
        <begin position="30"/>
        <end position="52"/>
    </location>
</feature>
<keyword evidence="6 7" id="KW-0472">Membrane</keyword>
<sequence>MSGAASATADAAPLRPTRLLRRNRPFRTLFSARLVSYAGDSLSLVALMFHVAETTGKGLAVALLLLVGDFAPSLLGPFTGALADRLNLRRLMVVCELVQAVVLLVIVLTMPSLPMLLALVAVRATASQLFQPASRAAVPALVGDSDLETANSTLGFGSNAAEAVGPLLAAALFPLVGLRGVLLVDAVSFLVSAVLLATLPSLPPASGDGRQPSLLRQAGAGIAYLLSVPTVRVIFLGFTAVVAFNGVDDVALVLLAQKTFHVGESAVGLLLGAVGVGLVAGYAMLSRWGTRASMPLLLIAGFAVSSVGNLLTGLAWAVAAAIALQAVRGFGLAAMDVASSTLLQRTVPPGMLGRVFGNLYGAIGVAAATSYLAGGVLLDATSAPVTLMVAGVGGLVATGVVALRLPRAMRRADQAGATPTPSAPTTEQIG</sequence>
<dbReference type="Pfam" id="PF05977">
    <property type="entry name" value="MFS_3"/>
    <property type="match status" value="1"/>
</dbReference>
<accession>A0A328P0I5</accession>
<evidence type="ECO:0000256" key="1">
    <source>
        <dbReference type="ARBA" id="ARBA00004651"/>
    </source>
</evidence>
<evidence type="ECO:0000256" key="4">
    <source>
        <dbReference type="ARBA" id="ARBA00022692"/>
    </source>
</evidence>
<dbReference type="InterPro" id="IPR010290">
    <property type="entry name" value="TM_effector"/>
</dbReference>
<evidence type="ECO:0000256" key="5">
    <source>
        <dbReference type="ARBA" id="ARBA00022989"/>
    </source>
</evidence>
<feature type="transmembrane region" description="Helical" evidence="7">
    <location>
        <begin position="297"/>
        <end position="316"/>
    </location>
</feature>
<dbReference type="CDD" id="cd06173">
    <property type="entry name" value="MFS_MefA_like"/>
    <property type="match status" value="1"/>
</dbReference>
<feature type="transmembrane region" description="Helical" evidence="7">
    <location>
        <begin position="266"/>
        <end position="285"/>
    </location>
</feature>
<organism evidence="9 10">
    <name type="scientific">Micromonospora saelicesensis</name>
    <dbReference type="NCBI Taxonomy" id="285676"/>
    <lineage>
        <taxon>Bacteria</taxon>
        <taxon>Bacillati</taxon>
        <taxon>Actinomycetota</taxon>
        <taxon>Actinomycetes</taxon>
        <taxon>Micromonosporales</taxon>
        <taxon>Micromonosporaceae</taxon>
        <taxon>Micromonospora</taxon>
    </lineage>
</organism>
<feature type="domain" description="Major facilitator superfamily (MFS) profile" evidence="8">
    <location>
        <begin position="225"/>
        <end position="430"/>
    </location>
</feature>
<dbReference type="GO" id="GO:0022857">
    <property type="term" value="F:transmembrane transporter activity"/>
    <property type="evidence" value="ECO:0007669"/>
    <property type="project" value="InterPro"/>
</dbReference>
<evidence type="ECO:0000313" key="9">
    <source>
        <dbReference type="EMBL" id="RAO39430.1"/>
    </source>
</evidence>
<name>A0A328P0I5_9ACTN</name>
<protein>
    <recommendedName>
        <fullName evidence="8">Major facilitator superfamily (MFS) profile domain-containing protein</fullName>
    </recommendedName>
</protein>
<evidence type="ECO:0000256" key="2">
    <source>
        <dbReference type="ARBA" id="ARBA00022448"/>
    </source>
</evidence>
<comment type="caution">
    <text evidence="9">The sequence shown here is derived from an EMBL/GenBank/DDBJ whole genome shotgun (WGS) entry which is preliminary data.</text>
</comment>
<feature type="transmembrane region" description="Helical" evidence="7">
    <location>
        <begin position="222"/>
        <end position="246"/>
    </location>
</feature>
<evidence type="ECO:0000256" key="3">
    <source>
        <dbReference type="ARBA" id="ARBA00022475"/>
    </source>
</evidence>
<keyword evidence="5 7" id="KW-1133">Transmembrane helix</keyword>
<dbReference type="InterPro" id="IPR036259">
    <property type="entry name" value="MFS_trans_sf"/>
</dbReference>
<evidence type="ECO:0000259" key="8">
    <source>
        <dbReference type="PROSITE" id="PS50850"/>
    </source>
</evidence>
<dbReference type="GO" id="GO:0005886">
    <property type="term" value="C:plasma membrane"/>
    <property type="evidence" value="ECO:0007669"/>
    <property type="project" value="UniProtKB-SubCell"/>
</dbReference>
<feature type="transmembrane region" description="Helical" evidence="7">
    <location>
        <begin position="322"/>
        <end position="343"/>
    </location>
</feature>
<evidence type="ECO:0000256" key="7">
    <source>
        <dbReference type="SAM" id="Phobius"/>
    </source>
</evidence>
<keyword evidence="4 7" id="KW-0812">Transmembrane</keyword>
<dbReference type="Gene3D" id="1.20.1250.20">
    <property type="entry name" value="MFS general substrate transporter like domains"/>
    <property type="match status" value="2"/>
</dbReference>
<dbReference type="PROSITE" id="PS50850">
    <property type="entry name" value="MFS"/>
    <property type="match status" value="1"/>
</dbReference>
<keyword evidence="2" id="KW-0813">Transport</keyword>
<feature type="transmembrane region" description="Helical" evidence="7">
    <location>
        <begin position="181"/>
        <end position="202"/>
    </location>
</feature>
<dbReference type="SUPFAM" id="SSF103473">
    <property type="entry name" value="MFS general substrate transporter"/>
    <property type="match status" value="1"/>
</dbReference>
<feature type="transmembrane region" description="Helical" evidence="7">
    <location>
        <begin position="355"/>
        <end position="373"/>
    </location>
</feature>
<dbReference type="Proteomes" id="UP000249419">
    <property type="component" value="Unassembled WGS sequence"/>
</dbReference>
<feature type="transmembrane region" description="Helical" evidence="7">
    <location>
        <begin position="58"/>
        <end position="79"/>
    </location>
</feature>
<keyword evidence="3" id="KW-1003">Cell membrane</keyword>
<dbReference type="EMBL" id="PYAG01000001">
    <property type="protein sequence ID" value="RAO39430.1"/>
    <property type="molecule type" value="Genomic_DNA"/>
</dbReference>
<proteinExistence type="predicted"/>
<dbReference type="AlphaFoldDB" id="A0A328P0I5"/>
<dbReference type="PANTHER" id="PTHR43266">
    <property type="entry name" value="MACROLIDE-EFFLUX PROTEIN"/>
    <property type="match status" value="1"/>
</dbReference>
<gene>
    <name evidence="9" type="ORF">PSN13_00454</name>
</gene>
<evidence type="ECO:0000256" key="6">
    <source>
        <dbReference type="ARBA" id="ARBA00023136"/>
    </source>
</evidence>
<dbReference type="InterPro" id="IPR020846">
    <property type="entry name" value="MFS_dom"/>
</dbReference>
<reference evidence="9 10" key="1">
    <citation type="submission" date="2018-03" db="EMBL/GenBank/DDBJ databases">
        <title>Defining the species Micromonospora saelicesensis and Micromonospora noduli under the framework of genomics.</title>
        <authorList>
            <person name="Riesco R."/>
            <person name="Trujillo M.E."/>
        </authorList>
    </citation>
    <scope>NUCLEOTIDE SEQUENCE [LARGE SCALE GENOMIC DNA]</scope>
    <source>
        <strain evidence="9 10">PSN13</strain>
    </source>
</reference>
<feature type="transmembrane region" description="Helical" evidence="7">
    <location>
        <begin position="385"/>
        <end position="405"/>
    </location>
</feature>